<comment type="caution">
    <text evidence="1">The sequence shown here is derived from an EMBL/GenBank/DDBJ whole genome shotgun (WGS) entry which is preliminary data.</text>
</comment>
<reference evidence="1 2" key="1">
    <citation type="submission" date="2024-09" db="EMBL/GenBank/DDBJ databases">
        <authorList>
            <person name="Sun Q."/>
            <person name="Mori K."/>
        </authorList>
    </citation>
    <scope>NUCLEOTIDE SEQUENCE [LARGE SCALE GENOMIC DNA]</scope>
    <source>
        <strain evidence="1 2">CECT 8064</strain>
    </source>
</reference>
<name>A0ABV5HTT9_9VIBR</name>
<dbReference type="PANTHER" id="PTHR33840:SF1">
    <property type="entry name" value="TLE1 PHOSPHOLIPASE DOMAIN-CONTAINING PROTEIN"/>
    <property type="match status" value="1"/>
</dbReference>
<evidence type="ECO:0000313" key="2">
    <source>
        <dbReference type="Proteomes" id="UP001589645"/>
    </source>
</evidence>
<keyword evidence="2" id="KW-1185">Reference proteome</keyword>
<dbReference type="RefSeq" id="WP_390196698.1">
    <property type="nucleotide sequence ID" value="NZ_JBHMEP010000011.1"/>
</dbReference>
<organism evidence="1 2">
    <name type="scientific">Vibrio olivae</name>
    <dbReference type="NCBI Taxonomy" id="1243002"/>
    <lineage>
        <taxon>Bacteria</taxon>
        <taxon>Pseudomonadati</taxon>
        <taxon>Pseudomonadota</taxon>
        <taxon>Gammaproteobacteria</taxon>
        <taxon>Vibrionales</taxon>
        <taxon>Vibrionaceae</taxon>
        <taxon>Vibrio</taxon>
    </lineage>
</organism>
<proteinExistence type="predicted"/>
<dbReference type="EMBL" id="JBHMEP010000011">
    <property type="protein sequence ID" value="MFB9137312.1"/>
    <property type="molecule type" value="Genomic_DNA"/>
</dbReference>
<sequence>MSYPFPPKNSIHWLTSPYSYDDAVSEYDANGHLLNLTDQPDTVSDDLAGSPPERSMFWEGETQPVDPVSGEPVHWIEVRFVDEYNQPLNHLFGQLTDAEGKQYPIRVSSLPLYKRYIAAGPVTIKFDNQSWFDCVENRKSNLDGDDPVQTWLDENPLGERATPIKRLNATAGDFVDLEPNQQLAPRHQAGQAEEIILEADHSYLVRVQGFNYINLRIGVFFDGTANNTYSAQWGKAQLDAYAPQWSIKYRQACQQVAEQNDNQPVLPKDLPNECFLPPLHEAFVWPWNRQAFSGSAANEPTNVQKMHDLYLDYEEQRDLLTSELEYRHKVYITGIGTGNDKVIAPADESVFPAQALGTGEYGVVAKVETAIQEIENNINEEISDKIKRAQLPLLDGIKSIVFDVFGFSRGAAAARHFVNIISDGKQSPLAKKVQSALEENQLLLATGFNWQKSYWQAEFVGIFDTVASVVDILDFDFSTQNRDNGDVRLWLDPNYVDTAVHLTAKETSEYRENFSLNRLNLARGSGANFIELALPGAHSDIGGGYHARGAQTDNDYLLPLFENITIARTSRRLGEDLSFEVEARKAFLAKKMEQCKQREAANFWPLYDPEKHFTVVTGQQNVGKQIEVFAELKLIRVVEGDLSRLYLRLMFGLAKYYGVRFSPLLEEVWEDDTKDYFHVQRYIGDLDFGNLAQEVLDFAQQGVVHPKLTSHQFHLDLMRNNLIHHSASNAIGMGPNQIEGRSQYARKYLPCHPGE</sequence>
<dbReference type="Proteomes" id="UP001589645">
    <property type="component" value="Unassembled WGS sequence"/>
</dbReference>
<gene>
    <name evidence="1" type="ORF">ACFFUV_20315</name>
</gene>
<evidence type="ECO:0000313" key="1">
    <source>
        <dbReference type="EMBL" id="MFB9137312.1"/>
    </source>
</evidence>
<dbReference type="PANTHER" id="PTHR33840">
    <property type="match status" value="1"/>
</dbReference>
<protein>
    <submittedName>
        <fullName evidence="1">Phospholipase effector Tle1 domain-containing protein</fullName>
    </submittedName>
</protein>
<accession>A0ABV5HTT9</accession>